<proteinExistence type="predicted"/>
<organism evidence="1 2">
    <name type="scientific">Tagetes erecta</name>
    <name type="common">African marigold</name>
    <dbReference type="NCBI Taxonomy" id="13708"/>
    <lineage>
        <taxon>Eukaryota</taxon>
        <taxon>Viridiplantae</taxon>
        <taxon>Streptophyta</taxon>
        <taxon>Embryophyta</taxon>
        <taxon>Tracheophyta</taxon>
        <taxon>Spermatophyta</taxon>
        <taxon>Magnoliopsida</taxon>
        <taxon>eudicotyledons</taxon>
        <taxon>Gunneridae</taxon>
        <taxon>Pentapetalae</taxon>
        <taxon>asterids</taxon>
        <taxon>campanulids</taxon>
        <taxon>Asterales</taxon>
        <taxon>Asteraceae</taxon>
        <taxon>Asteroideae</taxon>
        <taxon>Heliantheae alliance</taxon>
        <taxon>Tageteae</taxon>
        <taxon>Tagetes</taxon>
    </lineage>
</organism>
<reference evidence="1" key="1">
    <citation type="journal article" date="2023" name="bioRxiv">
        <title>Improved chromosome-level genome assembly for marigold (Tagetes erecta).</title>
        <authorList>
            <person name="Jiang F."/>
            <person name="Yuan L."/>
            <person name="Wang S."/>
            <person name="Wang H."/>
            <person name="Xu D."/>
            <person name="Wang A."/>
            <person name="Fan W."/>
        </authorList>
    </citation>
    <scope>NUCLEOTIDE SEQUENCE</scope>
    <source>
        <strain evidence="1">WSJ</strain>
        <tissue evidence="1">Leaf</tissue>
    </source>
</reference>
<comment type="caution">
    <text evidence="1">The sequence shown here is derived from an EMBL/GenBank/DDBJ whole genome shotgun (WGS) entry which is preliminary data.</text>
</comment>
<gene>
    <name evidence="1" type="ORF">QVD17_04267</name>
</gene>
<sequence>MDHICAYFHHNHNITWYGCALLYRLYVLHNPENLSKDCLPNFLFCSSTTFILQPYNYNYRSIFSKPSLRNRSHSPDVVYLIEDIHLNRPIRLRIHSKTFNHRTVRCVMFDVEQDFTRKKRFIQ</sequence>
<name>A0AAD8LF70_TARER</name>
<evidence type="ECO:0000313" key="1">
    <source>
        <dbReference type="EMBL" id="KAK1438458.1"/>
    </source>
</evidence>
<evidence type="ECO:0000313" key="2">
    <source>
        <dbReference type="Proteomes" id="UP001229421"/>
    </source>
</evidence>
<protein>
    <submittedName>
        <fullName evidence="1">Uncharacterized protein</fullName>
    </submittedName>
</protein>
<dbReference type="Proteomes" id="UP001229421">
    <property type="component" value="Unassembled WGS sequence"/>
</dbReference>
<dbReference type="AlphaFoldDB" id="A0AAD8LF70"/>
<accession>A0AAD8LF70</accession>
<keyword evidence="2" id="KW-1185">Reference proteome</keyword>
<dbReference type="EMBL" id="JAUHHV010000001">
    <property type="protein sequence ID" value="KAK1438458.1"/>
    <property type="molecule type" value="Genomic_DNA"/>
</dbReference>